<keyword evidence="2" id="KW-0479">Metal-binding</keyword>
<feature type="region of interest" description="Disordered" evidence="4">
    <location>
        <begin position="489"/>
        <end position="520"/>
    </location>
</feature>
<dbReference type="Pfam" id="PF00098">
    <property type="entry name" value="zf-CCHC"/>
    <property type="match status" value="1"/>
</dbReference>
<keyword evidence="2" id="KW-0863">Zinc-finger</keyword>
<feature type="domain" description="CCHC-type" evidence="5">
    <location>
        <begin position="879"/>
        <end position="893"/>
    </location>
</feature>
<evidence type="ECO:0000313" key="6">
    <source>
        <dbReference type="EMBL" id="KZT31567.1"/>
    </source>
</evidence>
<keyword evidence="2" id="KW-0862">Zinc</keyword>
<accession>A0A165WVK1</accession>
<dbReference type="InterPro" id="IPR001878">
    <property type="entry name" value="Znf_CCHC"/>
</dbReference>
<evidence type="ECO:0000256" key="2">
    <source>
        <dbReference type="PROSITE-ProRule" id="PRU00047"/>
    </source>
</evidence>
<dbReference type="STRING" id="1314776.A0A165WVK1"/>
<dbReference type="SMART" id="SM00343">
    <property type="entry name" value="ZnF_C2HC"/>
    <property type="match status" value="1"/>
</dbReference>
<dbReference type="GO" id="GO:0008270">
    <property type="term" value="F:zinc ion binding"/>
    <property type="evidence" value="ECO:0007669"/>
    <property type="project" value="UniProtKB-KW"/>
</dbReference>
<dbReference type="Gene3D" id="4.10.60.10">
    <property type="entry name" value="Zinc finger, CCHC-type"/>
    <property type="match status" value="1"/>
</dbReference>
<feature type="compositionally biased region" description="Polar residues" evidence="4">
    <location>
        <begin position="25"/>
        <end position="42"/>
    </location>
</feature>
<sequence>MTPQQATTRGSGRGRGQSAARGKHPSSSTPTSGTRQKSSTVTKPPIHHVPPDTVNPLPETEAEADDDLYVNPADGFGLASSIPLPNSSPIADGKVTGNGKQLAPELFAHSRTRTDSQTSIAASATLPAIVHGLEDSTAEIHQLQLQLDNLRLELQRQQDLRNHFDNQIFDYRNTHPDQYERRMARLLGPNWQDRVPRGSPRNDNRTLLHEISMRANHGDDSPDSSTTRSTKPSRKSHDQPLRSIADQSQARSRHHGSGKGFATNALGLLSSRPQTPAYRNEIDRPNSDLLIAIYSMDQPDWVSSKSYVELAKLSFEILDDPPEAPDLRQKIFDLSSQITRPGARSMHFEEKRQLFKDAYHTCMTYAEIMDRMPHHKLSVTPKSPDRLRVPLATETASQKKASSEVQSVTSAVATNIGRSQSPIGTQRSTPSPRSQTSTPQVEQTARSVFFPRFASVNPQLPQIKVEEGQLPTPVNHGLDATVFPIASPKTDHRGILPSSVGPRLSGIRATSQGPQTRTANTSRTVTNNAYHVPLVSELSTILPVTRFARPGEGGYTHPSQRGYIRNDVQYNYPAELLNNTANGYEPSQGDKPTPMTDAPLWNEDADDLPRPVRIIRRAWNRNHLVFPQKSALATVGIKLESTHQYSGDDDPEKFEAMLVSVISFLEIYNLMGPRSMTEQVQVYATRLTGKAEEFYRKELMPQKGYGRIFTLESVVLALYTRFITATGLMKPSVTFNTLEQGSMTVLDFYDVLNRAANSMNDPPGEGTIRHRFMTGLDPAIRLSMASLGLNEYQTPFKQLLESATRIDESRRMLPSHTLAHSAGTISTKNSESPKSRIRPLVMQSTTIVPKVDKLQKPPSTVKASSSDIPVKSARIAGACFTCGKTGHIARDCPAAEKPNPSIKSLSVRIAEPEAGNDETVDQNADQPSDTEQQQDDGQYILSLSEEEYQRAIYEDDSDEFAAEEE</sequence>
<evidence type="ECO:0000259" key="5">
    <source>
        <dbReference type="PROSITE" id="PS50158"/>
    </source>
</evidence>
<dbReference type="SUPFAM" id="SSF57756">
    <property type="entry name" value="Retrovirus zinc finger-like domains"/>
    <property type="match status" value="1"/>
</dbReference>
<dbReference type="AlphaFoldDB" id="A0A165WVK1"/>
<gene>
    <name evidence="6" type="ORF">SISSUDRAFT_1067655</name>
</gene>
<dbReference type="EMBL" id="KV428529">
    <property type="protein sequence ID" value="KZT31567.1"/>
    <property type="molecule type" value="Genomic_DNA"/>
</dbReference>
<feature type="compositionally biased region" description="Polar residues" evidence="4">
    <location>
        <begin position="508"/>
        <end position="520"/>
    </location>
</feature>
<feature type="region of interest" description="Disordered" evidence="4">
    <location>
        <begin position="393"/>
        <end position="443"/>
    </location>
</feature>
<evidence type="ECO:0000256" key="1">
    <source>
        <dbReference type="ARBA" id="ARBA00022664"/>
    </source>
</evidence>
<evidence type="ECO:0000313" key="7">
    <source>
        <dbReference type="Proteomes" id="UP000076798"/>
    </source>
</evidence>
<keyword evidence="1" id="KW-0507">mRNA processing</keyword>
<feature type="compositionally biased region" description="Polar residues" evidence="4">
    <location>
        <begin position="394"/>
        <end position="424"/>
    </location>
</feature>
<keyword evidence="3" id="KW-0175">Coiled coil</keyword>
<feature type="region of interest" description="Disordered" evidence="4">
    <location>
        <begin position="911"/>
        <end position="938"/>
    </location>
</feature>
<dbReference type="OrthoDB" id="3060267at2759"/>
<evidence type="ECO:0000256" key="4">
    <source>
        <dbReference type="SAM" id="MobiDB-lite"/>
    </source>
</evidence>
<evidence type="ECO:0000256" key="3">
    <source>
        <dbReference type="SAM" id="Coils"/>
    </source>
</evidence>
<feature type="region of interest" description="Disordered" evidence="4">
    <location>
        <begin position="213"/>
        <end position="266"/>
    </location>
</feature>
<organism evidence="6 7">
    <name type="scientific">Sistotremastrum suecicum HHB10207 ss-3</name>
    <dbReference type="NCBI Taxonomy" id="1314776"/>
    <lineage>
        <taxon>Eukaryota</taxon>
        <taxon>Fungi</taxon>
        <taxon>Dikarya</taxon>
        <taxon>Basidiomycota</taxon>
        <taxon>Agaricomycotina</taxon>
        <taxon>Agaricomycetes</taxon>
        <taxon>Sistotremastrales</taxon>
        <taxon>Sistotremastraceae</taxon>
        <taxon>Sistotremastrum</taxon>
    </lineage>
</organism>
<proteinExistence type="predicted"/>
<dbReference type="GO" id="GO:0006397">
    <property type="term" value="P:mRNA processing"/>
    <property type="evidence" value="ECO:0007669"/>
    <property type="project" value="UniProtKB-KW"/>
</dbReference>
<keyword evidence="7" id="KW-1185">Reference proteome</keyword>
<protein>
    <recommendedName>
        <fullName evidence="5">CCHC-type domain-containing protein</fullName>
    </recommendedName>
</protein>
<feature type="region of interest" description="Disordered" evidence="4">
    <location>
        <begin position="1"/>
        <end position="59"/>
    </location>
</feature>
<dbReference type="PROSITE" id="PS50158">
    <property type="entry name" value="ZF_CCHC"/>
    <property type="match status" value="1"/>
</dbReference>
<feature type="compositionally biased region" description="Low complexity" evidence="4">
    <location>
        <begin position="1"/>
        <end position="20"/>
    </location>
</feature>
<name>A0A165WVK1_9AGAM</name>
<feature type="coiled-coil region" evidence="3">
    <location>
        <begin position="133"/>
        <end position="167"/>
    </location>
</feature>
<dbReference type="GO" id="GO:0003676">
    <property type="term" value="F:nucleic acid binding"/>
    <property type="evidence" value="ECO:0007669"/>
    <property type="project" value="InterPro"/>
</dbReference>
<dbReference type="InterPro" id="IPR036875">
    <property type="entry name" value="Znf_CCHC_sf"/>
</dbReference>
<reference evidence="6 7" key="1">
    <citation type="journal article" date="2016" name="Mol. Biol. Evol.">
        <title>Comparative Genomics of Early-Diverging Mushroom-Forming Fungi Provides Insights into the Origins of Lignocellulose Decay Capabilities.</title>
        <authorList>
            <person name="Nagy L.G."/>
            <person name="Riley R."/>
            <person name="Tritt A."/>
            <person name="Adam C."/>
            <person name="Daum C."/>
            <person name="Floudas D."/>
            <person name="Sun H."/>
            <person name="Yadav J.S."/>
            <person name="Pangilinan J."/>
            <person name="Larsson K.H."/>
            <person name="Matsuura K."/>
            <person name="Barry K."/>
            <person name="Labutti K."/>
            <person name="Kuo R."/>
            <person name="Ohm R.A."/>
            <person name="Bhattacharya S.S."/>
            <person name="Shirouzu T."/>
            <person name="Yoshinaga Y."/>
            <person name="Martin F.M."/>
            <person name="Grigoriev I.V."/>
            <person name="Hibbett D.S."/>
        </authorList>
    </citation>
    <scope>NUCLEOTIDE SEQUENCE [LARGE SCALE GENOMIC DNA]</scope>
    <source>
        <strain evidence="6 7">HHB10207 ss-3</strain>
    </source>
</reference>
<feature type="compositionally biased region" description="Low complexity" evidence="4">
    <location>
        <begin position="425"/>
        <end position="440"/>
    </location>
</feature>
<feature type="compositionally biased region" description="Polar residues" evidence="4">
    <location>
        <begin position="921"/>
        <end position="931"/>
    </location>
</feature>
<dbReference type="Proteomes" id="UP000076798">
    <property type="component" value="Unassembled WGS sequence"/>
</dbReference>